<dbReference type="Proteomes" id="UP000483018">
    <property type="component" value="Unassembled WGS sequence"/>
</dbReference>
<evidence type="ECO:0000313" key="10">
    <source>
        <dbReference type="EMBL" id="KAE9633460.1"/>
    </source>
</evidence>
<dbReference type="EMBL" id="WSLF01000008">
    <property type="protein sequence ID" value="KAE9633460.1"/>
    <property type="molecule type" value="Genomic_DNA"/>
</dbReference>
<dbReference type="InterPro" id="IPR008947">
    <property type="entry name" value="PLipase_C/P1_nuclease_dom_sf"/>
</dbReference>
<dbReference type="GO" id="GO:0008270">
    <property type="term" value="F:zinc ion binding"/>
    <property type="evidence" value="ECO:0007669"/>
    <property type="project" value="InterPro"/>
</dbReference>
<dbReference type="OrthoDB" id="1677163at2"/>
<evidence type="ECO:0000256" key="5">
    <source>
        <dbReference type="ARBA" id="ARBA00022729"/>
    </source>
</evidence>
<dbReference type="InterPro" id="IPR029002">
    <property type="entry name" value="PLPC/GPLD1"/>
</dbReference>
<dbReference type="CDD" id="cd11009">
    <property type="entry name" value="Zn_dep_PLPC"/>
    <property type="match status" value="1"/>
</dbReference>
<evidence type="ECO:0000256" key="2">
    <source>
        <dbReference type="ARBA" id="ARBA00018391"/>
    </source>
</evidence>
<evidence type="ECO:0000313" key="11">
    <source>
        <dbReference type="Proteomes" id="UP000483018"/>
    </source>
</evidence>
<feature type="domain" description="Zn-dependent PLC" evidence="9">
    <location>
        <begin position="21"/>
        <end position="237"/>
    </location>
</feature>
<dbReference type="AlphaFoldDB" id="A0A7C8LDX0"/>
<evidence type="ECO:0000256" key="8">
    <source>
        <dbReference type="ARBA" id="ARBA00031285"/>
    </source>
</evidence>
<dbReference type="SUPFAM" id="SSF48537">
    <property type="entry name" value="Phospholipase C/P1 nuclease"/>
    <property type="match status" value="1"/>
</dbReference>
<reference evidence="10 11" key="1">
    <citation type="submission" date="2019-12" db="EMBL/GenBank/DDBJ databases">
        <title>Defluviitalea raffinosedens, isolated from a biogas fermenter, genome sequencing and characterization.</title>
        <authorList>
            <person name="Rettenmaier R."/>
            <person name="Schneider M."/>
            <person name="Neuhaus K."/>
            <person name="Liebl W."/>
            <person name="Zverlov V."/>
        </authorList>
    </citation>
    <scope>NUCLEOTIDE SEQUENCE [LARGE SCALE GENOMIC DNA]</scope>
    <source>
        <strain evidence="10 11">249c-K6</strain>
    </source>
</reference>
<keyword evidence="6" id="KW-0378">Hydrolase</keyword>
<protein>
    <recommendedName>
        <fullName evidence="2">Phospholipase C</fullName>
        <ecNumber evidence="1">3.1.4.3</ecNumber>
    </recommendedName>
    <alternativeName>
        <fullName evidence="8">Phosphatidylcholine cholinephosphohydrolase</fullName>
    </alternativeName>
</protein>
<keyword evidence="4" id="KW-0479">Metal-binding</keyword>
<dbReference type="Pfam" id="PF00882">
    <property type="entry name" value="Zn_dep_PLPC"/>
    <property type="match status" value="1"/>
</dbReference>
<name>A0A7C8LDX0_9FIRM</name>
<keyword evidence="11" id="KW-1185">Reference proteome</keyword>
<dbReference type="Gene3D" id="1.10.575.10">
    <property type="entry name" value="P1 Nuclease"/>
    <property type="match status" value="1"/>
</dbReference>
<keyword evidence="3" id="KW-0964">Secreted</keyword>
<organism evidence="10 11">
    <name type="scientific">Defluviitalea raffinosedens</name>
    <dbReference type="NCBI Taxonomy" id="1450156"/>
    <lineage>
        <taxon>Bacteria</taxon>
        <taxon>Bacillati</taxon>
        <taxon>Bacillota</taxon>
        <taxon>Clostridia</taxon>
        <taxon>Lachnospirales</taxon>
        <taxon>Defluviitaleaceae</taxon>
        <taxon>Defluviitalea</taxon>
    </lineage>
</organism>
<evidence type="ECO:0000256" key="6">
    <source>
        <dbReference type="ARBA" id="ARBA00022801"/>
    </source>
</evidence>
<proteinExistence type="predicted"/>
<evidence type="ECO:0000256" key="4">
    <source>
        <dbReference type="ARBA" id="ARBA00022723"/>
    </source>
</evidence>
<sequence length="249" mass="29431">MSLLESAYGNFLRISFAVINPLKKSVIKTQCQVHKFINAAALNILKNDGYIKEYSLFSEYLDSINEGAVWADQDFKSIGHFYNPYTKKGLYGRRNAFDLSVKYYNDAIHLWKINEKNKAMFYFGAALHILQDLVIPQHANVRLLDHHKQYETFVKRTYKYIQEFKVEKGAYVLDSLEEYIKLNARTAIKLYKKFRIIEDDEQRFYRTTRCILPLAERTTAGCMVTFYRNIIPDEKINRYMLHQNTKTKN</sequence>
<dbReference type="PROSITE" id="PS51346">
    <property type="entry name" value="PROKAR_ZN_DEPEND_PLPC_2"/>
    <property type="match status" value="1"/>
</dbReference>
<dbReference type="SMART" id="SM00770">
    <property type="entry name" value="Zn_dep_PLPC"/>
    <property type="match status" value="1"/>
</dbReference>
<evidence type="ECO:0000259" key="9">
    <source>
        <dbReference type="PROSITE" id="PS51346"/>
    </source>
</evidence>
<dbReference type="EC" id="3.1.4.3" evidence="1"/>
<keyword evidence="5" id="KW-0732">Signal</keyword>
<accession>A0A7C8LDX0</accession>
<evidence type="ECO:0000256" key="1">
    <source>
        <dbReference type="ARBA" id="ARBA00012018"/>
    </source>
</evidence>
<evidence type="ECO:0000256" key="7">
    <source>
        <dbReference type="ARBA" id="ARBA00022833"/>
    </source>
</evidence>
<comment type="caution">
    <text evidence="10">The sequence shown here is derived from an EMBL/GenBank/DDBJ whole genome shotgun (WGS) entry which is preliminary data.</text>
</comment>
<dbReference type="InterPro" id="IPR001531">
    <property type="entry name" value="Zn_PLipaseC"/>
</dbReference>
<dbReference type="GO" id="GO:0034480">
    <property type="term" value="F:phosphatidylcholine phospholipase C activity"/>
    <property type="evidence" value="ECO:0007669"/>
    <property type="project" value="UniProtKB-EC"/>
</dbReference>
<evidence type="ECO:0000256" key="3">
    <source>
        <dbReference type="ARBA" id="ARBA00022525"/>
    </source>
</evidence>
<dbReference type="RefSeq" id="WP_158740755.1">
    <property type="nucleotide sequence ID" value="NZ_JAFBEP010000009.1"/>
</dbReference>
<keyword evidence="7" id="KW-0862">Zinc</keyword>
<gene>
    <name evidence="10" type="ORF">GND95_09490</name>
</gene>